<accession>A0ABV7TP15</accession>
<name>A0ABV7TP15_9RHOB</name>
<proteinExistence type="predicted"/>
<comment type="caution">
    <text evidence="1">The sequence shown here is derived from an EMBL/GenBank/DDBJ whole genome shotgun (WGS) entry which is preliminary data.</text>
</comment>
<reference evidence="2" key="1">
    <citation type="journal article" date="2019" name="Int. J. Syst. Evol. Microbiol.">
        <title>The Global Catalogue of Microorganisms (GCM) 10K type strain sequencing project: providing services to taxonomists for standard genome sequencing and annotation.</title>
        <authorList>
            <consortium name="The Broad Institute Genomics Platform"/>
            <consortium name="The Broad Institute Genome Sequencing Center for Infectious Disease"/>
            <person name="Wu L."/>
            <person name="Ma J."/>
        </authorList>
    </citation>
    <scope>NUCLEOTIDE SEQUENCE [LARGE SCALE GENOMIC DNA]</scope>
    <source>
        <strain evidence="2">KCTC 42911</strain>
    </source>
</reference>
<organism evidence="1 2">
    <name type="scientific">Lutimaribacter marinistellae</name>
    <dbReference type="NCBI Taxonomy" id="1820329"/>
    <lineage>
        <taxon>Bacteria</taxon>
        <taxon>Pseudomonadati</taxon>
        <taxon>Pseudomonadota</taxon>
        <taxon>Alphaproteobacteria</taxon>
        <taxon>Rhodobacterales</taxon>
        <taxon>Roseobacteraceae</taxon>
        <taxon>Lutimaribacter</taxon>
    </lineage>
</organism>
<dbReference type="SUPFAM" id="SSF47598">
    <property type="entry name" value="Ribbon-helix-helix"/>
    <property type="match status" value="1"/>
</dbReference>
<keyword evidence="2" id="KW-1185">Reference proteome</keyword>
<protein>
    <recommendedName>
        <fullName evidence="3">Ribbon-helix-helix protein, copG family</fullName>
    </recommendedName>
</protein>
<evidence type="ECO:0008006" key="3">
    <source>
        <dbReference type="Google" id="ProtNLM"/>
    </source>
</evidence>
<dbReference type="Proteomes" id="UP001595629">
    <property type="component" value="Unassembled WGS sequence"/>
</dbReference>
<dbReference type="RefSeq" id="WP_386737230.1">
    <property type="nucleotide sequence ID" value="NZ_JBHRXI010000025.1"/>
</dbReference>
<dbReference type="EMBL" id="JBHRXI010000025">
    <property type="protein sequence ID" value="MFC3615953.1"/>
    <property type="molecule type" value="Genomic_DNA"/>
</dbReference>
<dbReference type="InterPro" id="IPR010985">
    <property type="entry name" value="Ribbon_hlx_hlx"/>
</dbReference>
<gene>
    <name evidence="1" type="ORF">ACFORG_19545</name>
</gene>
<sequence length="57" mass="6276">MGKNTGADGEKGKRNTSLRLDVKTLKALKIRAIEEGTSVQKIVETLVEDYLGTSRKK</sequence>
<evidence type="ECO:0000313" key="2">
    <source>
        <dbReference type="Proteomes" id="UP001595629"/>
    </source>
</evidence>
<evidence type="ECO:0000313" key="1">
    <source>
        <dbReference type="EMBL" id="MFC3615953.1"/>
    </source>
</evidence>